<comment type="similarity">
    <text evidence="1">Belongs to the CpoB family.</text>
</comment>
<dbReference type="KEGG" id="hba:Hbal_2398"/>
<evidence type="ECO:0000256" key="1">
    <source>
        <dbReference type="HAMAP-Rule" id="MF_02066"/>
    </source>
</evidence>
<comment type="subcellular location">
    <subcellularLocation>
        <location evidence="1">Periplasm</location>
    </subcellularLocation>
</comment>
<keyword evidence="1" id="KW-0574">Periplasm</keyword>
<organism evidence="2 3">
    <name type="scientific">Hirschia baltica (strain ATCC 49814 / DSM 5838 / IFAM 1418)</name>
    <dbReference type="NCBI Taxonomy" id="582402"/>
    <lineage>
        <taxon>Bacteria</taxon>
        <taxon>Pseudomonadati</taxon>
        <taxon>Pseudomonadota</taxon>
        <taxon>Alphaproteobacteria</taxon>
        <taxon>Hyphomonadales</taxon>
        <taxon>Hyphomonadaceae</taxon>
        <taxon>Hirschia</taxon>
    </lineage>
</organism>
<dbReference type="SUPFAM" id="SSF48452">
    <property type="entry name" value="TPR-like"/>
    <property type="match status" value="1"/>
</dbReference>
<keyword evidence="1" id="KW-0732">Signal</keyword>
<sequence precursor="true">MNIMRDLRLSTAAVLSPVVVLVSVFAFSAQAQVSVDPMVARLQSRMDTIEQNIQRATGRVEESGFQTNQLQKRIEFQAEEISILKQALAAQNERVKKLEAIINAPLDAAANAADGPAETTVPLVGATDSTTKASLAAARTDEAIASKPADIEDLPEDPSKLFRQAKNLLLKGDYPAAETAFAHLVSTHPDVPEAAEAQYWLGESLLIQEAFPEAAEAYVALIRNYPDAPKAPDSLVKLARSLRMMGDTTQACGALTELSNLYPQTNPMTRSLAKTERDRAGCDS</sequence>
<dbReference type="GO" id="GO:0030288">
    <property type="term" value="C:outer membrane-bounded periplasmic space"/>
    <property type="evidence" value="ECO:0007669"/>
    <property type="project" value="UniProtKB-UniRule"/>
</dbReference>
<dbReference type="HOGENOM" id="CLU_044315_0_0_5"/>
<dbReference type="eggNOG" id="COG1729">
    <property type="taxonomic scope" value="Bacteria"/>
</dbReference>
<evidence type="ECO:0000313" key="3">
    <source>
        <dbReference type="Proteomes" id="UP000002745"/>
    </source>
</evidence>
<comment type="function">
    <text evidence="1">Mediates coordination of peptidoglycan synthesis and outer membrane constriction during cell division.</text>
</comment>
<accession>C6XND4</accession>
<dbReference type="InterPro" id="IPR019734">
    <property type="entry name" value="TPR_rpt"/>
</dbReference>
<proteinExistence type="inferred from homology"/>
<dbReference type="Pfam" id="PF13174">
    <property type="entry name" value="TPR_6"/>
    <property type="match status" value="1"/>
</dbReference>
<dbReference type="STRING" id="582402.Hbal_2398"/>
<dbReference type="OrthoDB" id="7185608at2"/>
<feature type="chain" id="PRO_5009991071" description="Cell division coordinator CpoB" evidence="1">
    <location>
        <begin position="32"/>
        <end position="284"/>
    </location>
</feature>
<reference evidence="3" key="1">
    <citation type="journal article" date="2011" name="J. Bacteriol.">
        <title>Genome sequences of eight morphologically diverse alphaproteobacteria.</title>
        <authorList>
            <consortium name="US DOE Joint Genome Institute"/>
            <person name="Brown P.J."/>
            <person name="Kysela D.T."/>
            <person name="Buechlein A."/>
            <person name="Hemmerich C."/>
            <person name="Brun Y.V."/>
        </authorList>
    </citation>
    <scope>NUCLEOTIDE SEQUENCE [LARGE SCALE GENOMIC DNA]</scope>
    <source>
        <strain evidence="3">ATCC 49814 / DSM 5838 / IFAM 1418</strain>
    </source>
</reference>
<dbReference type="InterPro" id="IPR034706">
    <property type="entry name" value="CpoB"/>
</dbReference>
<keyword evidence="1" id="KW-0131">Cell cycle</keyword>
<protein>
    <recommendedName>
        <fullName evidence="1">Cell division coordinator CpoB</fullName>
    </recommendedName>
</protein>
<dbReference type="Gene3D" id="1.25.40.10">
    <property type="entry name" value="Tetratricopeptide repeat domain"/>
    <property type="match status" value="1"/>
</dbReference>
<name>C6XND4_HIRBI</name>
<dbReference type="InterPro" id="IPR011990">
    <property type="entry name" value="TPR-like_helical_dom_sf"/>
</dbReference>
<keyword evidence="1" id="KW-0132">Cell division</keyword>
<dbReference type="HAMAP" id="MF_02066">
    <property type="entry name" value="CpoB"/>
    <property type="match status" value="1"/>
</dbReference>
<feature type="coiled-coil region" evidence="1">
    <location>
        <begin position="39"/>
        <end position="101"/>
    </location>
</feature>
<dbReference type="AlphaFoldDB" id="C6XND4"/>
<dbReference type="Pfam" id="PF13432">
    <property type="entry name" value="TPR_16"/>
    <property type="match status" value="1"/>
</dbReference>
<gene>
    <name evidence="1" type="primary">cpoB</name>
    <name evidence="2" type="ordered locus">Hbal_2398</name>
</gene>
<dbReference type="NCBIfam" id="TIGR02795">
    <property type="entry name" value="tol_pal_ybgF"/>
    <property type="match status" value="1"/>
</dbReference>
<keyword evidence="1" id="KW-0175">Coiled coil</keyword>
<dbReference type="GO" id="GO:0043093">
    <property type="term" value="P:FtsZ-dependent cytokinesis"/>
    <property type="evidence" value="ECO:0007669"/>
    <property type="project" value="UniProtKB-UniRule"/>
</dbReference>
<dbReference type="EMBL" id="CP001678">
    <property type="protein sequence ID" value="ACT60078.1"/>
    <property type="molecule type" value="Genomic_DNA"/>
</dbReference>
<dbReference type="Proteomes" id="UP000002745">
    <property type="component" value="Chromosome"/>
</dbReference>
<dbReference type="InterPro" id="IPR014162">
    <property type="entry name" value="CpoB_C"/>
</dbReference>
<feature type="signal peptide" evidence="1">
    <location>
        <begin position="1"/>
        <end position="31"/>
    </location>
</feature>
<keyword evidence="3" id="KW-1185">Reference proteome</keyword>
<evidence type="ECO:0000313" key="2">
    <source>
        <dbReference type="EMBL" id="ACT60078.1"/>
    </source>
</evidence>